<dbReference type="EMBL" id="BK016090">
    <property type="protein sequence ID" value="DAF94020.1"/>
    <property type="molecule type" value="Genomic_DNA"/>
</dbReference>
<organism evidence="1">
    <name type="scientific">Myoviridae sp. ctu2j3</name>
    <dbReference type="NCBI Taxonomy" id="2825197"/>
    <lineage>
        <taxon>Viruses</taxon>
        <taxon>Duplodnaviria</taxon>
        <taxon>Heunggongvirae</taxon>
        <taxon>Uroviricota</taxon>
        <taxon>Caudoviricetes</taxon>
    </lineage>
</organism>
<protein>
    <submittedName>
        <fullName evidence="1">Uncharacterized protein</fullName>
    </submittedName>
</protein>
<name>A0A8S5UHV9_9CAUD</name>
<sequence>MGIKKLTLADLDAQATGPIWCVNSAAASKYELSGNVVLDIPHTNGAKSDPLVIRQTWLPIDVSARFGRARVLQSTQFRTAVVNGLISLITEDDAQRIMQQEGAREEEKRLLSIENHVKAQGAPKSIADSALEIRGENNEILRDDVDVEVFGADDGYSTVNVAKAAKAGLELDENGLKPSFTMWADRLRDDTDIGALNAIRARAKFTRREVRYLASILQDKPKTSARLAERIARYSAKK</sequence>
<proteinExistence type="predicted"/>
<evidence type="ECO:0000313" key="1">
    <source>
        <dbReference type="EMBL" id="DAF94020.1"/>
    </source>
</evidence>
<reference evidence="1" key="1">
    <citation type="journal article" date="2021" name="Proc. Natl. Acad. Sci. U.S.A.">
        <title>A Catalog of Tens of Thousands of Viruses from Human Metagenomes Reveals Hidden Associations with Chronic Diseases.</title>
        <authorList>
            <person name="Tisza M.J."/>
            <person name="Buck C.B."/>
        </authorList>
    </citation>
    <scope>NUCLEOTIDE SEQUENCE</scope>
    <source>
        <strain evidence="1">Ctu2j3</strain>
    </source>
</reference>
<dbReference type="EMBL" id="BK016090">
    <property type="protein sequence ID" value="DAF94077.1"/>
    <property type="molecule type" value="Genomic_DNA"/>
</dbReference>
<accession>A0A8S5UHV9</accession>